<feature type="transmembrane region" description="Helical" evidence="1">
    <location>
        <begin position="225"/>
        <end position="245"/>
    </location>
</feature>
<keyword evidence="1" id="KW-0812">Transmembrane</keyword>
<feature type="transmembrane region" description="Helical" evidence="1">
    <location>
        <begin position="284"/>
        <end position="305"/>
    </location>
</feature>
<name>A0A386PRN4_9LACO</name>
<feature type="transmembrane region" description="Helical" evidence="1">
    <location>
        <begin position="521"/>
        <end position="540"/>
    </location>
</feature>
<feature type="transmembrane region" description="Helical" evidence="1">
    <location>
        <begin position="100"/>
        <end position="121"/>
    </location>
</feature>
<evidence type="ECO:0000313" key="2">
    <source>
        <dbReference type="EMBL" id="AYE38032.2"/>
    </source>
</evidence>
<dbReference type="AlphaFoldDB" id="A0A386PRN4"/>
<organism evidence="2 3">
    <name type="scientific">Companilactobacillus zhachilii</name>
    <dbReference type="NCBI Taxonomy" id="2304606"/>
    <lineage>
        <taxon>Bacteria</taxon>
        <taxon>Bacillati</taxon>
        <taxon>Bacillota</taxon>
        <taxon>Bacilli</taxon>
        <taxon>Lactobacillales</taxon>
        <taxon>Lactobacillaceae</taxon>
        <taxon>Companilactobacillus</taxon>
    </lineage>
</organism>
<keyword evidence="1" id="KW-0472">Membrane</keyword>
<feature type="transmembrane region" description="Helical" evidence="1">
    <location>
        <begin position="317"/>
        <end position="335"/>
    </location>
</feature>
<protein>
    <recommendedName>
        <fullName evidence="4">Membrane protein 6-pyruvoyl-tetrahydropterin synthase-related domain-containing protein</fullName>
    </recommendedName>
</protein>
<dbReference type="KEGG" id="lzh:D1B17_05065"/>
<keyword evidence="3" id="KW-1185">Reference proteome</keyword>
<reference evidence="3" key="1">
    <citation type="submission" date="2018-08" db="EMBL/GenBank/DDBJ databases">
        <title>Genome of Lactobacillus sp. HBUAS52074.</title>
        <authorList>
            <person name="Guo Z."/>
            <person name="Zhang Z.D."/>
        </authorList>
    </citation>
    <scope>NUCLEOTIDE SEQUENCE [LARGE SCALE GENOMIC DNA]</scope>
    <source>
        <strain evidence="3">HBUAS52074</strain>
    </source>
</reference>
<accession>A0A386PRN4</accession>
<gene>
    <name evidence="2" type="ORF">D1B17_05065</name>
</gene>
<evidence type="ECO:0000256" key="1">
    <source>
        <dbReference type="SAM" id="Phobius"/>
    </source>
</evidence>
<feature type="transmembrane region" description="Helical" evidence="1">
    <location>
        <begin position="184"/>
        <end position="213"/>
    </location>
</feature>
<feature type="transmembrane region" description="Helical" evidence="1">
    <location>
        <begin position="373"/>
        <end position="390"/>
    </location>
</feature>
<dbReference type="Proteomes" id="UP000267208">
    <property type="component" value="Chromosome"/>
</dbReference>
<sequence>MKTMIKTIGKKYLIPILFFVISILIVGIVDWHYGYIFATGDFHYHLDRIEALASSIRSFDFLPKVNGYFVGGYGYASSLFYPDVFLYPAAFLKLVGASAVTSYLSTLVLINFFTLFLGYIAGNRMDFSTEKSLLFTLMYTLNAYRLQTLFSRQDLGELMGMMFFPLVLSEMLKLKNGQTNEWYVLAFAMAGVMCSHTISVFMMVLFSSMFVIINLRVFLNKQRMFAITKAALLTLSISAGIYLPILEQMKNQKYALTTDPLINIANEVIPIKNLLFNSLGNQVFHARTVNLGIVILLALFIYGFYNLRHNKNMDITLIALFLFWTCTDLFPWKFFDHSIFAMIQFPWRFFSVISLLVTYLIVNDDLHIFSKKVIKYSVVSFIIFNAIALGQQTVIQSQDRLESYSEFDNVDSYYIGAGHEYLPEQVKYSNILNHKKRPIEYKSNKMRISNVALNHQSITFNFNTYKNVAKVQLPLIYYKGYQSSVYGKNVESTVPKLSSNGLTEISLKGNGVITIQYRNTFIQIFGAIISLLTVIGLILVQLEFRKLKFISLPTRIPVLFTRETSNGEWLNQILTDINEPNDLNAKNN</sequence>
<keyword evidence="1" id="KW-1133">Transmembrane helix</keyword>
<feature type="transmembrane region" description="Helical" evidence="1">
    <location>
        <begin position="12"/>
        <end position="33"/>
    </location>
</feature>
<evidence type="ECO:0008006" key="4">
    <source>
        <dbReference type="Google" id="ProtNLM"/>
    </source>
</evidence>
<evidence type="ECO:0000313" key="3">
    <source>
        <dbReference type="Proteomes" id="UP000267208"/>
    </source>
</evidence>
<proteinExistence type="predicted"/>
<dbReference type="EMBL" id="CP031933">
    <property type="protein sequence ID" value="AYE38032.2"/>
    <property type="molecule type" value="Genomic_DNA"/>
</dbReference>
<feature type="transmembrane region" description="Helical" evidence="1">
    <location>
        <begin position="341"/>
        <end position="361"/>
    </location>
</feature>